<feature type="domain" description="Histidine kinase" evidence="8">
    <location>
        <begin position="69"/>
        <end position="251"/>
    </location>
</feature>
<dbReference type="InterPro" id="IPR036890">
    <property type="entry name" value="HATPase_C_sf"/>
</dbReference>
<dbReference type="InterPro" id="IPR050482">
    <property type="entry name" value="Sensor_HK_TwoCompSys"/>
</dbReference>
<evidence type="ECO:0000259" key="8">
    <source>
        <dbReference type="PROSITE" id="PS50109"/>
    </source>
</evidence>
<keyword evidence="4 9" id="KW-0418">Kinase</keyword>
<dbReference type="EMBL" id="SPSB01000002">
    <property type="protein sequence ID" value="TFV96297.1"/>
    <property type="molecule type" value="Genomic_DNA"/>
</dbReference>
<comment type="catalytic activity">
    <reaction evidence="1">
        <text>ATP + protein L-histidine = ADP + protein N-phospho-L-histidine.</text>
        <dbReference type="EC" id="2.7.13.3"/>
    </reaction>
</comment>
<reference evidence="9 10" key="1">
    <citation type="submission" date="2019-03" db="EMBL/GenBank/DDBJ databases">
        <title>Algoriphagus sp. nov, a new strain isolated from root system soil of mangrove plant Kandelia.</title>
        <authorList>
            <person name="Yin Q."/>
            <person name="Wang K."/>
            <person name="Song Z."/>
        </authorList>
    </citation>
    <scope>NUCLEOTIDE SEQUENCE [LARGE SCALE GENOMIC DNA]</scope>
    <source>
        <strain evidence="9 10">XY-J91</strain>
    </source>
</reference>
<evidence type="ECO:0000256" key="6">
    <source>
        <dbReference type="SAM" id="Coils"/>
    </source>
</evidence>
<accession>A0A4Y9QVL3</accession>
<dbReference type="GO" id="GO:0000160">
    <property type="term" value="P:phosphorelay signal transduction system"/>
    <property type="evidence" value="ECO:0007669"/>
    <property type="project" value="UniProtKB-KW"/>
</dbReference>
<evidence type="ECO:0000256" key="2">
    <source>
        <dbReference type="ARBA" id="ARBA00012438"/>
    </source>
</evidence>
<dbReference type="InterPro" id="IPR003594">
    <property type="entry name" value="HATPase_dom"/>
</dbReference>
<proteinExistence type="predicted"/>
<dbReference type="InterPro" id="IPR005467">
    <property type="entry name" value="His_kinase_dom"/>
</dbReference>
<dbReference type="SUPFAM" id="SSF55874">
    <property type="entry name" value="ATPase domain of HSP90 chaperone/DNA topoisomerase II/histidine kinase"/>
    <property type="match status" value="1"/>
</dbReference>
<gene>
    <name evidence="9" type="ORF">E4S40_06565</name>
</gene>
<dbReference type="PANTHER" id="PTHR24421">
    <property type="entry name" value="NITRATE/NITRITE SENSOR PROTEIN NARX-RELATED"/>
    <property type="match status" value="1"/>
</dbReference>
<evidence type="ECO:0000256" key="5">
    <source>
        <dbReference type="ARBA" id="ARBA00023012"/>
    </source>
</evidence>
<dbReference type="Pfam" id="PF02518">
    <property type="entry name" value="HATPase_c"/>
    <property type="match status" value="1"/>
</dbReference>
<evidence type="ECO:0000256" key="4">
    <source>
        <dbReference type="ARBA" id="ARBA00022777"/>
    </source>
</evidence>
<dbReference type="GO" id="GO:0004673">
    <property type="term" value="F:protein histidine kinase activity"/>
    <property type="evidence" value="ECO:0007669"/>
    <property type="project" value="UniProtKB-EC"/>
</dbReference>
<dbReference type="EC" id="2.7.13.3" evidence="2"/>
<feature type="transmembrane region" description="Helical" evidence="7">
    <location>
        <begin position="6"/>
        <end position="32"/>
    </location>
</feature>
<dbReference type="OrthoDB" id="9760839at2"/>
<evidence type="ECO:0000256" key="7">
    <source>
        <dbReference type="SAM" id="Phobius"/>
    </source>
</evidence>
<evidence type="ECO:0000313" key="10">
    <source>
        <dbReference type="Proteomes" id="UP000297647"/>
    </source>
</evidence>
<protein>
    <recommendedName>
        <fullName evidence="2">histidine kinase</fullName>
        <ecNumber evidence="2">2.7.13.3</ecNumber>
    </recommendedName>
</protein>
<name>A0A4Y9QVL3_9BACT</name>
<dbReference type="PANTHER" id="PTHR24421:SF10">
    <property type="entry name" value="NITRATE_NITRITE SENSOR PROTEIN NARQ"/>
    <property type="match status" value="1"/>
</dbReference>
<evidence type="ECO:0000313" key="9">
    <source>
        <dbReference type="EMBL" id="TFV96297.1"/>
    </source>
</evidence>
<dbReference type="AlphaFoldDB" id="A0A4Y9QVL3"/>
<dbReference type="Gene3D" id="3.30.565.10">
    <property type="entry name" value="Histidine kinase-like ATPase, C-terminal domain"/>
    <property type="match status" value="1"/>
</dbReference>
<sequence length="251" mass="28392">MEEESNQIIFILFSGAFLAALMATFVVSMVILHRQRQVQNKQKMDQIKAEYEKTILNIENEIQQDTLKHIGRELHDNIGQLLSLSKLYLASSKPEKQSEGKQLINQIISEVRGLSKTLNLDWVESISLEEFISQQLDKIKSTGFCEVELQKEGENWALDKDQKLVLIRVIQECLNNAIKHASPSFIRISMTEQDGKRKIQIMDDGKGFDTSLSSQGSGMTNLRKRMETIGGHFEINSSPGQGTDIILSLPI</sequence>
<dbReference type="Proteomes" id="UP000297647">
    <property type="component" value="Unassembled WGS sequence"/>
</dbReference>
<dbReference type="CDD" id="cd16917">
    <property type="entry name" value="HATPase_UhpB-NarQ-NarX-like"/>
    <property type="match status" value="1"/>
</dbReference>
<keyword evidence="7" id="KW-1133">Transmembrane helix</keyword>
<keyword evidence="3" id="KW-0808">Transferase</keyword>
<keyword evidence="6" id="KW-0175">Coiled coil</keyword>
<keyword evidence="7" id="KW-0472">Membrane</keyword>
<dbReference type="PROSITE" id="PS50109">
    <property type="entry name" value="HIS_KIN"/>
    <property type="match status" value="1"/>
</dbReference>
<evidence type="ECO:0000256" key="1">
    <source>
        <dbReference type="ARBA" id="ARBA00000085"/>
    </source>
</evidence>
<keyword evidence="10" id="KW-1185">Reference proteome</keyword>
<dbReference type="PRINTS" id="PR00344">
    <property type="entry name" value="BCTRLSENSOR"/>
</dbReference>
<feature type="coiled-coil region" evidence="6">
    <location>
        <begin position="41"/>
        <end position="68"/>
    </location>
</feature>
<organism evidence="9 10">
    <name type="scientific">Algoriphagus kandeliae</name>
    <dbReference type="NCBI Taxonomy" id="2562278"/>
    <lineage>
        <taxon>Bacteria</taxon>
        <taxon>Pseudomonadati</taxon>
        <taxon>Bacteroidota</taxon>
        <taxon>Cytophagia</taxon>
        <taxon>Cytophagales</taxon>
        <taxon>Cyclobacteriaceae</taxon>
        <taxon>Algoriphagus</taxon>
    </lineage>
</organism>
<comment type="caution">
    <text evidence="9">The sequence shown here is derived from an EMBL/GenBank/DDBJ whole genome shotgun (WGS) entry which is preliminary data.</text>
</comment>
<dbReference type="InterPro" id="IPR004358">
    <property type="entry name" value="Sig_transdc_His_kin-like_C"/>
</dbReference>
<keyword evidence="5" id="KW-0902">Two-component regulatory system</keyword>
<evidence type="ECO:0000256" key="3">
    <source>
        <dbReference type="ARBA" id="ARBA00022679"/>
    </source>
</evidence>
<keyword evidence="7" id="KW-0812">Transmembrane</keyword>
<dbReference type="SMART" id="SM00387">
    <property type="entry name" value="HATPase_c"/>
    <property type="match status" value="1"/>
</dbReference>